<evidence type="ECO:0000313" key="1">
    <source>
        <dbReference type="EMBL" id="MPC53665.1"/>
    </source>
</evidence>
<dbReference type="AlphaFoldDB" id="A0A5B7G898"/>
<accession>A0A5B7G898</accession>
<reference evidence="1 2" key="1">
    <citation type="submission" date="2019-05" db="EMBL/GenBank/DDBJ databases">
        <title>Another draft genome of Portunus trituberculatus and its Hox gene families provides insights of decapod evolution.</title>
        <authorList>
            <person name="Jeong J.-H."/>
            <person name="Song I."/>
            <person name="Kim S."/>
            <person name="Choi T."/>
            <person name="Kim D."/>
            <person name="Ryu S."/>
            <person name="Kim W."/>
        </authorList>
    </citation>
    <scope>NUCLEOTIDE SEQUENCE [LARGE SCALE GENOMIC DNA]</scope>
    <source>
        <tissue evidence="1">Muscle</tissue>
    </source>
</reference>
<proteinExistence type="predicted"/>
<organism evidence="1 2">
    <name type="scientific">Portunus trituberculatus</name>
    <name type="common">Swimming crab</name>
    <name type="synonym">Neptunus trituberculatus</name>
    <dbReference type="NCBI Taxonomy" id="210409"/>
    <lineage>
        <taxon>Eukaryota</taxon>
        <taxon>Metazoa</taxon>
        <taxon>Ecdysozoa</taxon>
        <taxon>Arthropoda</taxon>
        <taxon>Crustacea</taxon>
        <taxon>Multicrustacea</taxon>
        <taxon>Malacostraca</taxon>
        <taxon>Eumalacostraca</taxon>
        <taxon>Eucarida</taxon>
        <taxon>Decapoda</taxon>
        <taxon>Pleocyemata</taxon>
        <taxon>Brachyura</taxon>
        <taxon>Eubrachyura</taxon>
        <taxon>Portunoidea</taxon>
        <taxon>Portunidae</taxon>
        <taxon>Portuninae</taxon>
        <taxon>Portunus</taxon>
    </lineage>
</organism>
<protein>
    <submittedName>
        <fullName evidence="1">Uncharacterized protein</fullName>
    </submittedName>
</protein>
<dbReference type="Proteomes" id="UP000324222">
    <property type="component" value="Unassembled WGS sequence"/>
</dbReference>
<comment type="caution">
    <text evidence="1">The sequence shown here is derived from an EMBL/GenBank/DDBJ whole genome shotgun (WGS) entry which is preliminary data.</text>
</comment>
<keyword evidence="2" id="KW-1185">Reference proteome</keyword>
<evidence type="ECO:0000313" key="2">
    <source>
        <dbReference type="Proteomes" id="UP000324222"/>
    </source>
</evidence>
<sequence length="65" mass="7675">MWLVPTVDFCAYGLRRRPDLGRLRKRKNKRRTLGSFTQRSHSGTDWSGWCIVDHVEPLRSAQYDP</sequence>
<gene>
    <name evidence="1" type="ORF">E2C01_047563</name>
</gene>
<dbReference type="EMBL" id="VSRR010011793">
    <property type="protein sequence ID" value="MPC53665.1"/>
    <property type="molecule type" value="Genomic_DNA"/>
</dbReference>
<name>A0A5B7G898_PORTR</name>